<evidence type="ECO:0008006" key="4">
    <source>
        <dbReference type="Google" id="ProtNLM"/>
    </source>
</evidence>
<keyword evidence="1" id="KW-0812">Transmembrane</keyword>
<dbReference type="Proteomes" id="UP001501842">
    <property type="component" value="Unassembled WGS sequence"/>
</dbReference>
<gene>
    <name evidence="2" type="ORF">GCM10010439_36630</name>
</gene>
<protein>
    <recommendedName>
        <fullName evidence="4">MFS transporter</fullName>
    </recommendedName>
</protein>
<evidence type="ECO:0000313" key="2">
    <source>
        <dbReference type="EMBL" id="GAA2728436.1"/>
    </source>
</evidence>
<keyword evidence="3" id="KW-1185">Reference proteome</keyword>
<feature type="transmembrane region" description="Helical" evidence="1">
    <location>
        <begin position="63"/>
        <end position="83"/>
    </location>
</feature>
<dbReference type="EMBL" id="BAAATZ010000013">
    <property type="protein sequence ID" value="GAA2728436.1"/>
    <property type="molecule type" value="Genomic_DNA"/>
</dbReference>
<feature type="transmembrane region" description="Helical" evidence="1">
    <location>
        <begin position="103"/>
        <end position="122"/>
    </location>
</feature>
<name>A0ABN3UAF8_9ACTN</name>
<keyword evidence="1" id="KW-0472">Membrane</keyword>
<feature type="transmembrane region" description="Helical" evidence="1">
    <location>
        <begin position="35"/>
        <end position="56"/>
    </location>
</feature>
<evidence type="ECO:0000256" key="1">
    <source>
        <dbReference type="SAM" id="Phobius"/>
    </source>
</evidence>
<organism evidence="2 3">
    <name type="scientific">Actinocorallia aurantiaca</name>
    <dbReference type="NCBI Taxonomy" id="46204"/>
    <lineage>
        <taxon>Bacteria</taxon>
        <taxon>Bacillati</taxon>
        <taxon>Actinomycetota</taxon>
        <taxon>Actinomycetes</taxon>
        <taxon>Streptosporangiales</taxon>
        <taxon>Thermomonosporaceae</taxon>
        <taxon>Actinocorallia</taxon>
    </lineage>
</organism>
<feature type="transmembrane region" description="Helical" evidence="1">
    <location>
        <begin position="12"/>
        <end position="29"/>
    </location>
</feature>
<sequence>MTPDWSLRTVRAAGFGAVCTLVSAAAHWFGGGSLVGPGGLAAAIALTSVGAFLLGGRERSMRVVLPAVLAAQYGLHVLFGQVAPEAPAIVDRDLPTMAQTEHSGLPMLIGHLIVALLTAAWLRCGEELFCSLVRRTAARILRLLRCVLVPSREVPGPVVTAAVRVLVPMSVVTVVGRRGPPAANSL</sequence>
<dbReference type="RefSeq" id="WP_344451672.1">
    <property type="nucleotide sequence ID" value="NZ_BAAATZ010000013.1"/>
</dbReference>
<comment type="caution">
    <text evidence="2">The sequence shown here is derived from an EMBL/GenBank/DDBJ whole genome shotgun (WGS) entry which is preliminary data.</text>
</comment>
<reference evidence="2 3" key="1">
    <citation type="journal article" date="2019" name="Int. J. Syst. Evol. Microbiol.">
        <title>The Global Catalogue of Microorganisms (GCM) 10K type strain sequencing project: providing services to taxonomists for standard genome sequencing and annotation.</title>
        <authorList>
            <consortium name="The Broad Institute Genomics Platform"/>
            <consortium name="The Broad Institute Genome Sequencing Center for Infectious Disease"/>
            <person name="Wu L."/>
            <person name="Ma J."/>
        </authorList>
    </citation>
    <scope>NUCLEOTIDE SEQUENCE [LARGE SCALE GENOMIC DNA]</scope>
    <source>
        <strain evidence="2 3">JCM 8201</strain>
    </source>
</reference>
<evidence type="ECO:0000313" key="3">
    <source>
        <dbReference type="Proteomes" id="UP001501842"/>
    </source>
</evidence>
<keyword evidence="1" id="KW-1133">Transmembrane helix</keyword>
<accession>A0ABN3UAF8</accession>
<proteinExistence type="predicted"/>